<dbReference type="OrthoDB" id="6331233at2759"/>
<proteinExistence type="predicted"/>
<dbReference type="AlphaFoldDB" id="E9FTZ3"/>
<dbReference type="InParanoid" id="E9FTZ3"/>
<dbReference type="EMBL" id="GL732524">
    <property type="protein sequence ID" value="EFX89555.1"/>
    <property type="molecule type" value="Genomic_DNA"/>
</dbReference>
<feature type="signal peptide" evidence="1">
    <location>
        <begin position="1"/>
        <end position="19"/>
    </location>
</feature>
<dbReference type="KEGG" id="dpx:DAPPUDRAFT_310546"/>
<dbReference type="Proteomes" id="UP000000305">
    <property type="component" value="Unassembled WGS sequence"/>
</dbReference>
<dbReference type="eggNOG" id="ENOG502SCSK">
    <property type="taxonomic scope" value="Eukaryota"/>
</dbReference>
<gene>
    <name evidence="2" type="ORF">DAPPUDRAFT_310546</name>
</gene>
<evidence type="ECO:0000256" key="1">
    <source>
        <dbReference type="SAM" id="SignalP"/>
    </source>
</evidence>
<reference evidence="2 3" key="1">
    <citation type="journal article" date="2011" name="Science">
        <title>The ecoresponsive genome of Daphnia pulex.</title>
        <authorList>
            <person name="Colbourne J.K."/>
            <person name="Pfrender M.E."/>
            <person name="Gilbert D."/>
            <person name="Thomas W.K."/>
            <person name="Tucker A."/>
            <person name="Oakley T.H."/>
            <person name="Tokishita S."/>
            <person name="Aerts A."/>
            <person name="Arnold G.J."/>
            <person name="Basu M.K."/>
            <person name="Bauer D.J."/>
            <person name="Caceres C.E."/>
            <person name="Carmel L."/>
            <person name="Casola C."/>
            <person name="Choi J.H."/>
            <person name="Detter J.C."/>
            <person name="Dong Q."/>
            <person name="Dusheyko S."/>
            <person name="Eads B.D."/>
            <person name="Frohlich T."/>
            <person name="Geiler-Samerotte K.A."/>
            <person name="Gerlach D."/>
            <person name="Hatcher P."/>
            <person name="Jogdeo S."/>
            <person name="Krijgsveld J."/>
            <person name="Kriventseva E.V."/>
            <person name="Kultz D."/>
            <person name="Laforsch C."/>
            <person name="Lindquist E."/>
            <person name="Lopez J."/>
            <person name="Manak J.R."/>
            <person name="Muller J."/>
            <person name="Pangilinan J."/>
            <person name="Patwardhan R.P."/>
            <person name="Pitluck S."/>
            <person name="Pritham E.J."/>
            <person name="Rechtsteiner A."/>
            <person name="Rho M."/>
            <person name="Rogozin I.B."/>
            <person name="Sakarya O."/>
            <person name="Salamov A."/>
            <person name="Schaack S."/>
            <person name="Shapiro H."/>
            <person name="Shiga Y."/>
            <person name="Skalitzky C."/>
            <person name="Smith Z."/>
            <person name="Souvorov A."/>
            <person name="Sung W."/>
            <person name="Tang Z."/>
            <person name="Tsuchiya D."/>
            <person name="Tu H."/>
            <person name="Vos H."/>
            <person name="Wang M."/>
            <person name="Wolf Y.I."/>
            <person name="Yamagata H."/>
            <person name="Yamada T."/>
            <person name="Ye Y."/>
            <person name="Shaw J.R."/>
            <person name="Andrews J."/>
            <person name="Crease T.J."/>
            <person name="Tang H."/>
            <person name="Lucas S.M."/>
            <person name="Robertson H.M."/>
            <person name="Bork P."/>
            <person name="Koonin E.V."/>
            <person name="Zdobnov E.M."/>
            <person name="Grigoriev I.V."/>
            <person name="Lynch M."/>
            <person name="Boore J.L."/>
        </authorList>
    </citation>
    <scope>NUCLEOTIDE SEQUENCE [LARGE SCALE GENOMIC DNA]</scope>
</reference>
<name>E9FTZ3_DAPPU</name>
<organism evidence="2 3">
    <name type="scientific">Daphnia pulex</name>
    <name type="common">Water flea</name>
    <dbReference type="NCBI Taxonomy" id="6669"/>
    <lineage>
        <taxon>Eukaryota</taxon>
        <taxon>Metazoa</taxon>
        <taxon>Ecdysozoa</taxon>
        <taxon>Arthropoda</taxon>
        <taxon>Crustacea</taxon>
        <taxon>Branchiopoda</taxon>
        <taxon>Diplostraca</taxon>
        <taxon>Cladocera</taxon>
        <taxon>Anomopoda</taxon>
        <taxon>Daphniidae</taxon>
        <taxon>Daphnia</taxon>
    </lineage>
</organism>
<evidence type="ECO:0000313" key="2">
    <source>
        <dbReference type="EMBL" id="EFX89555.1"/>
    </source>
</evidence>
<protein>
    <recommendedName>
        <fullName evidence="4">Protein sleepless</fullName>
    </recommendedName>
</protein>
<dbReference type="OMA" id="CIIVRIE"/>
<evidence type="ECO:0008006" key="4">
    <source>
        <dbReference type="Google" id="ProtNLM"/>
    </source>
</evidence>
<sequence>MSRFILLAVLAVLCSTAKGEILCYSCLSQGGADDACITNPAAVTNNPIVQCKYKYCTIRRLEYKSDPGTIFSFLRGCEDDPLPNGENNGEDIVVWAQSCNFADLCNVGDGLEEITPESLA</sequence>
<keyword evidence="3" id="KW-1185">Reference proteome</keyword>
<evidence type="ECO:0000313" key="3">
    <source>
        <dbReference type="Proteomes" id="UP000000305"/>
    </source>
</evidence>
<accession>E9FTZ3</accession>
<dbReference type="PhylomeDB" id="E9FTZ3"/>
<feature type="chain" id="PRO_5003239766" description="Protein sleepless" evidence="1">
    <location>
        <begin position="20"/>
        <end position="120"/>
    </location>
</feature>
<dbReference type="HOGENOM" id="CLU_136986_0_0_1"/>
<keyword evidence="1" id="KW-0732">Signal</keyword>
<dbReference type="STRING" id="6669.E9FTZ3"/>